<dbReference type="RefSeq" id="WP_009206209.1">
    <property type="nucleotide sequence ID" value="NC_022357.1"/>
</dbReference>
<dbReference type="EMBL" id="AP013066">
    <property type="protein sequence ID" value="BAN34842.1"/>
    <property type="molecule type" value="Genomic_DNA"/>
</dbReference>
<dbReference type="AlphaFoldDB" id="S6B2E9"/>
<reference evidence="1 2" key="1">
    <citation type="journal article" date="2012" name="Appl. Environ. Microbiol.">
        <title>Draft genome sequence of a psychrotolerant sulfur-oxidizing bacterium, Sulfuricella denitrificans skB26, and proteomic insights into cold adaptation.</title>
        <authorList>
            <person name="Watanabe T."/>
            <person name="Kojima H."/>
            <person name="Fukui M."/>
        </authorList>
    </citation>
    <scope>NUCLEOTIDE SEQUENCE [LARGE SCALE GENOMIC DNA]</scope>
    <source>
        <strain evidence="2">skB26</strain>
    </source>
</reference>
<dbReference type="Proteomes" id="UP000015559">
    <property type="component" value="Chromosome"/>
</dbReference>
<dbReference type="STRING" id="1163617.SCD_n01003"/>
<proteinExistence type="predicted"/>
<organism evidence="1 2">
    <name type="scientific">Sulfuricella denitrificans (strain DSM 22764 / NBRC 105220 / skB26)</name>
    <dbReference type="NCBI Taxonomy" id="1163617"/>
    <lineage>
        <taxon>Bacteria</taxon>
        <taxon>Pseudomonadati</taxon>
        <taxon>Pseudomonadota</taxon>
        <taxon>Betaproteobacteria</taxon>
        <taxon>Nitrosomonadales</taxon>
        <taxon>Sulfuricellaceae</taxon>
        <taxon>Sulfuricella</taxon>
    </lineage>
</organism>
<evidence type="ECO:0000313" key="1">
    <source>
        <dbReference type="EMBL" id="BAN34842.1"/>
    </source>
</evidence>
<dbReference type="HOGENOM" id="CLU_181549_0_0_4"/>
<keyword evidence="2" id="KW-1185">Reference proteome</keyword>
<sequence length="91" mass="10422">MKLGIVSSHARMSMKRRGIPPLALETLFAYGRIEHAPHGSRVVYFSRVGKAALSKLHPPKQIDRWADMYAVLDPQNEVITVGYRTNRIRRH</sequence>
<evidence type="ECO:0000313" key="2">
    <source>
        <dbReference type="Proteomes" id="UP000015559"/>
    </source>
</evidence>
<dbReference type="OrthoDB" id="8563196at2"/>
<gene>
    <name evidence="1" type="ORF">SCD_n01003</name>
</gene>
<name>S6B2E9_SULDS</name>
<protein>
    <recommendedName>
        <fullName evidence="3">DUF4258 domain-containing protein</fullName>
    </recommendedName>
</protein>
<evidence type="ECO:0008006" key="3">
    <source>
        <dbReference type="Google" id="ProtNLM"/>
    </source>
</evidence>
<dbReference type="KEGG" id="sdr:SCD_n01003"/>
<accession>S6B2E9</accession>